<evidence type="ECO:0000259" key="3">
    <source>
        <dbReference type="PROSITE" id="PS51898"/>
    </source>
</evidence>
<gene>
    <name evidence="5" type="ORF">PMEA_00006066</name>
</gene>
<evidence type="ECO:0000313" key="6">
    <source>
        <dbReference type="Proteomes" id="UP001159428"/>
    </source>
</evidence>
<accession>A0AAU9WE90</accession>
<dbReference type="PROSITE" id="PS51900">
    <property type="entry name" value="CB"/>
    <property type="match status" value="1"/>
</dbReference>
<dbReference type="InterPro" id="IPR002104">
    <property type="entry name" value="Integrase_catalytic"/>
</dbReference>
<dbReference type="InterPro" id="IPR012337">
    <property type="entry name" value="RNaseH-like_sf"/>
</dbReference>
<dbReference type="SUPFAM" id="SSF56349">
    <property type="entry name" value="DNA breaking-rejoining enzymes"/>
    <property type="match status" value="1"/>
</dbReference>
<dbReference type="InterPro" id="IPR044068">
    <property type="entry name" value="CB"/>
</dbReference>
<keyword evidence="1" id="KW-0238">DNA-binding</keyword>
<reference evidence="5 6" key="1">
    <citation type="submission" date="2022-05" db="EMBL/GenBank/DDBJ databases">
        <authorList>
            <consortium name="Genoscope - CEA"/>
            <person name="William W."/>
        </authorList>
    </citation>
    <scope>NUCLEOTIDE SEQUENCE [LARGE SCALE GENOMIC DNA]</scope>
</reference>
<dbReference type="InterPro" id="IPR013762">
    <property type="entry name" value="Integrase-like_cat_sf"/>
</dbReference>
<dbReference type="InterPro" id="IPR010998">
    <property type="entry name" value="Integrase_recombinase_N"/>
</dbReference>
<dbReference type="Gene3D" id="3.30.420.10">
    <property type="entry name" value="Ribonuclease H-like superfamily/Ribonuclease H"/>
    <property type="match status" value="1"/>
</dbReference>
<evidence type="ECO:0000313" key="5">
    <source>
        <dbReference type="EMBL" id="CAH3114111.1"/>
    </source>
</evidence>
<dbReference type="AlphaFoldDB" id="A0AAU9WE90"/>
<dbReference type="Pfam" id="PF00589">
    <property type="entry name" value="Phage_integrase"/>
    <property type="match status" value="1"/>
</dbReference>
<evidence type="ECO:0000259" key="4">
    <source>
        <dbReference type="PROSITE" id="PS51900"/>
    </source>
</evidence>
<dbReference type="GO" id="GO:0003677">
    <property type="term" value="F:DNA binding"/>
    <property type="evidence" value="ECO:0007669"/>
    <property type="project" value="UniProtKB-KW"/>
</dbReference>
<dbReference type="SUPFAM" id="SSF53098">
    <property type="entry name" value="Ribonuclease H-like"/>
    <property type="match status" value="1"/>
</dbReference>
<dbReference type="GO" id="GO:0015074">
    <property type="term" value="P:DNA integration"/>
    <property type="evidence" value="ECO:0007669"/>
    <property type="project" value="InterPro"/>
</dbReference>
<evidence type="ECO:0000256" key="2">
    <source>
        <dbReference type="ARBA" id="ARBA00023172"/>
    </source>
</evidence>
<dbReference type="PANTHER" id="PTHR35617">
    <property type="entry name" value="PHAGE_INTEGRASE DOMAIN-CONTAINING PROTEIN"/>
    <property type="match status" value="1"/>
</dbReference>
<feature type="domain" description="Core-binding (CB)" evidence="4">
    <location>
        <begin position="232"/>
        <end position="324"/>
    </location>
</feature>
<sequence length="558" mass="63106">MKLSSRSMIELDWWISNMPVACKNIQPLKANIQLQTDASNKGWGAVYGDQQIGGRWNTNEAMDHINILELKAAFFALKSFCSQANKTHVQIQLDNTTAVSYINNMGGSKSPVLNTLAIELWEWCIHRNIWVSAVHIAGKLNVNADFKSRSFSDKHEWMLNRNVFTEILTEFPELNMDLFASRLTSQLTQYCSWQPDPGITVQPTLDLPTISQTTSAHNTQQTAPITPETPLNGMSAIRNSFRQYNVSKEVIEVLMASWRPGTKKQYSTYLNKWLEFCSKRTIDYSSPKISEAVEFLMALHSQGLRYSSINTARSALSSILKLDNCDNFGTHPLVTRFMKGIYELIKPKPKYNQIWDVSQVLDYLKTLYPLEKLSLKELTQKTVMLLLIIITGQRGQFIHLLSLNGIQLTSQTAYLSLEEHTKTSRPNKAAAAVTITEFTPDSRICLLTTLKAYIKETETLRNGENKLFISFIKPNKAVSRDTISRWTKQVLTTSGIDTKMFTSHSTRAASATKAHQKEIPQDTILNTIGWESAETFRKYYHKPVLGSRGATLAEAVLS</sequence>
<dbReference type="GO" id="GO:0006310">
    <property type="term" value="P:DNA recombination"/>
    <property type="evidence" value="ECO:0007669"/>
    <property type="project" value="UniProtKB-KW"/>
</dbReference>
<dbReference type="Proteomes" id="UP001159428">
    <property type="component" value="Unassembled WGS sequence"/>
</dbReference>
<proteinExistence type="predicted"/>
<dbReference type="Gene3D" id="1.10.443.10">
    <property type="entry name" value="Intergrase catalytic core"/>
    <property type="match status" value="1"/>
</dbReference>
<dbReference type="CDD" id="cd09275">
    <property type="entry name" value="RNase_HI_RT_DIRS1"/>
    <property type="match status" value="1"/>
</dbReference>
<dbReference type="Gene3D" id="1.10.150.130">
    <property type="match status" value="1"/>
</dbReference>
<comment type="caution">
    <text evidence="5">The sequence shown here is derived from an EMBL/GenBank/DDBJ whole genome shotgun (WGS) entry which is preliminary data.</text>
</comment>
<evidence type="ECO:0000256" key="1">
    <source>
        <dbReference type="ARBA" id="ARBA00023125"/>
    </source>
</evidence>
<evidence type="ECO:0008006" key="7">
    <source>
        <dbReference type="Google" id="ProtNLM"/>
    </source>
</evidence>
<dbReference type="InterPro" id="IPR036397">
    <property type="entry name" value="RNaseH_sf"/>
</dbReference>
<protein>
    <recommendedName>
        <fullName evidence="7">Tyr recombinase domain-containing protein</fullName>
    </recommendedName>
</protein>
<dbReference type="PANTHER" id="PTHR35617:SF3">
    <property type="entry name" value="CORE-BINDING (CB) DOMAIN-CONTAINING PROTEIN"/>
    <property type="match status" value="1"/>
</dbReference>
<organism evidence="5 6">
    <name type="scientific">Pocillopora meandrina</name>
    <dbReference type="NCBI Taxonomy" id="46732"/>
    <lineage>
        <taxon>Eukaryota</taxon>
        <taxon>Metazoa</taxon>
        <taxon>Cnidaria</taxon>
        <taxon>Anthozoa</taxon>
        <taxon>Hexacorallia</taxon>
        <taxon>Scleractinia</taxon>
        <taxon>Astrocoeniina</taxon>
        <taxon>Pocilloporidae</taxon>
        <taxon>Pocillopora</taxon>
    </lineage>
</organism>
<dbReference type="EMBL" id="CALNXJ010000014">
    <property type="protein sequence ID" value="CAH3114111.1"/>
    <property type="molecule type" value="Genomic_DNA"/>
</dbReference>
<dbReference type="InterPro" id="IPR011010">
    <property type="entry name" value="DNA_brk_join_enz"/>
</dbReference>
<feature type="domain" description="Tyr recombinase" evidence="3">
    <location>
        <begin position="345"/>
        <end position="557"/>
    </location>
</feature>
<name>A0AAU9WE90_9CNID</name>
<keyword evidence="6" id="KW-1185">Reference proteome</keyword>
<dbReference type="PROSITE" id="PS51898">
    <property type="entry name" value="TYR_RECOMBINASE"/>
    <property type="match status" value="1"/>
</dbReference>
<keyword evidence="2" id="KW-0233">DNA recombination</keyword>